<dbReference type="GO" id="GO:0000160">
    <property type="term" value="P:phosphorelay signal transduction system"/>
    <property type="evidence" value="ECO:0007669"/>
    <property type="project" value="UniProtKB-KW"/>
</dbReference>
<dbReference type="EMBL" id="JACNJN010000089">
    <property type="protein sequence ID" value="MBC8335058.1"/>
    <property type="molecule type" value="Genomic_DNA"/>
</dbReference>
<dbReference type="PROSITE" id="PS50110">
    <property type="entry name" value="RESPONSE_REGULATORY"/>
    <property type="match status" value="1"/>
</dbReference>
<dbReference type="Pfam" id="PF00072">
    <property type="entry name" value="Response_reg"/>
    <property type="match status" value="1"/>
</dbReference>
<dbReference type="Proteomes" id="UP000614469">
    <property type="component" value="Unassembled WGS sequence"/>
</dbReference>
<sequence>MAEKTGKVLYVEDNFENRVLIRRVLEAEGYQMFEASTEDEAFRQIGDHHPDIILMDINMPDMDGYTLTAKIKAKPEYKGIPVIAVTANVMRGDKERSLGAGCDGYIQKPIDVDILTEQIERYRLKKDNL</sequence>
<organism evidence="5 6">
    <name type="scientific">Candidatus Desulfolinea nitratireducens</name>
    <dbReference type="NCBI Taxonomy" id="2841698"/>
    <lineage>
        <taxon>Bacteria</taxon>
        <taxon>Bacillati</taxon>
        <taxon>Chloroflexota</taxon>
        <taxon>Anaerolineae</taxon>
        <taxon>Anaerolineales</taxon>
        <taxon>Anaerolineales incertae sedis</taxon>
        <taxon>Candidatus Desulfolinea</taxon>
    </lineage>
</organism>
<dbReference type="AlphaFoldDB" id="A0A8J6NKX1"/>
<feature type="modified residue" description="4-aspartylphosphate" evidence="3">
    <location>
        <position position="56"/>
    </location>
</feature>
<dbReference type="SMART" id="SM00448">
    <property type="entry name" value="REC"/>
    <property type="match status" value="1"/>
</dbReference>
<dbReference type="InterPro" id="IPR011006">
    <property type="entry name" value="CheY-like_superfamily"/>
</dbReference>
<dbReference type="Gene3D" id="3.40.50.2300">
    <property type="match status" value="1"/>
</dbReference>
<evidence type="ECO:0000256" key="2">
    <source>
        <dbReference type="ARBA" id="ARBA00023012"/>
    </source>
</evidence>
<gene>
    <name evidence="5" type="ORF">H8E29_07330</name>
</gene>
<accession>A0A8J6NKX1</accession>
<comment type="caution">
    <text evidence="5">The sequence shown here is derived from an EMBL/GenBank/DDBJ whole genome shotgun (WGS) entry which is preliminary data.</text>
</comment>
<dbReference type="SUPFAM" id="SSF52172">
    <property type="entry name" value="CheY-like"/>
    <property type="match status" value="1"/>
</dbReference>
<keyword evidence="2" id="KW-0902">Two-component regulatory system</keyword>
<evidence type="ECO:0000259" key="4">
    <source>
        <dbReference type="PROSITE" id="PS50110"/>
    </source>
</evidence>
<dbReference type="PANTHER" id="PTHR45339:SF1">
    <property type="entry name" value="HYBRID SIGNAL TRANSDUCTION HISTIDINE KINASE J"/>
    <property type="match status" value="1"/>
</dbReference>
<evidence type="ECO:0000256" key="3">
    <source>
        <dbReference type="PROSITE-ProRule" id="PRU00169"/>
    </source>
</evidence>
<dbReference type="PANTHER" id="PTHR45339">
    <property type="entry name" value="HYBRID SIGNAL TRANSDUCTION HISTIDINE KINASE J"/>
    <property type="match status" value="1"/>
</dbReference>
<protein>
    <submittedName>
        <fullName evidence="5">Response regulator</fullName>
    </submittedName>
</protein>
<proteinExistence type="predicted"/>
<dbReference type="InterPro" id="IPR001789">
    <property type="entry name" value="Sig_transdc_resp-reg_receiver"/>
</dbReference>
<feature type="domain" description="Response regulatory" evidence="4">
    <location>
        <begin position="7"/>
        <end position="123"/>
    </location>
</feature>
<evidence type="ECO:0000256" key="1">
    <source>
        <dbReference type="ARBA" id="ARBA00022553"/>
    </source>
</evidence>
<name>A0A8J6NKX1_9CHLR</name>
<keyword evidence="1 3" id="KW-0597">Phosphoprotein</keyword>
<reference evidence="5 6" key="1">
    <citation type="submission" date="2020-08" db="EMBL/GenBank/DDBJ databases">
        <title>Bridging the membrane lipid divide: bacteria of the FCB group superphylum have the potential to synthesize archaeal ether lipids.</title>
        <authorList>
            <person name="Villanueva L."/>
            <person name="Von Meijenfeldt F.A.B."/>
            <person name="Westbye A.B."/>
            <person name="Yadav S."/>
            <person name="Hopmans E.C."/>
            <person name="Dutilh B.E."/>
            <person name="Sinninghe Damste J.S."/>
        </authorList>
    </citation>
    <scope>NUCLEOTIDE SEQUENCE [LARGE SCALE GENOMIC DNA]</scope>
    <source>
        <strain evidence="5">NIOZ-UU36</strain>
    </source>
</reference>
<evidence type="ECO:0000313" key="5">
    <source>
        <dbReference type="EMBL" id="MBC8335058.1"/>
    </source>
</evidence>
<evidence type="ECO:0000313" key="6">
    <source>
        <dbReference type="Proteomes" id="UP000614469"/>
    </source>
</evidence>